<dbReference type="PANTHER" id="PTHR28019">
    <property type="entry name" value="CELL MEMBRANE PROTEIN YLR413W-RELATED"/>
    <property type="match status" value="1"/>
</dbReference>
<feature type="chain" id="PRO_5043676378" evidence="2">
    <location>
        <begin position="32"/>
        <end position="251"/>
    </location>
</feature>
<evidence type="ECO:0000256" key="2">
    <source>
        <dbReference type="SAM" id="SignalP"/>
    </source>
</evidence>
<dbReference type="Proteomes" id="UP001383192">
    <property type="component" value="Unassembled WGS sequence"/>
</dbReference>
<dbReference type="PANTHER" id="PTHR28019:SF2">
    <property type="entry name" value="CELL MEMBRANE PROTEIN YLR413W-RELATED"/>
    <property type="match status" value="1"/>
</dbReference>
<sequence>MRGELCVGFASFLSFAALLLLIFSHVGQINTSTVPRGIYMARVNASGYGDALSTAFLNPITNLYTDNASAPLGAEAGLRQYYQMGLYSYCGFVNETAGICSNTTAGFQYKPFDDLKNDMAEQYQFYTDAIFQFPSTFRDSKYLGSLSRAAYYLILLGTICTAIAFFTGIAKHNLTFLFSAIFAAISCIFILIGATIWTVIIKKSESINTVVIGSANNSSPLGITVSTGPGLYLVWAAFACLFASTIPYMIS</sequence>
<keyword evidence="2" id="KW-0732">Signal</keyword>
<keyword evidence="1" id="KW-0472">Membrane</keyword>
<organism evidence="3 4">
    <name type="scientific">Paramarasmius palmivorus</name>
    <dbReference type="NCBI Taxonomy" id="297713"/>
    <lineage>
        <taxon>Eukaryota</taxon>
        <taxon>Fungi</taxon>
        <taxon>Dikarya</taxon>
        <taxon>Basidiomycota</taxon>
        <taxon>Agaricomycotina</taxon>
        <taxon>Agaricomycetes</taxon>
        <taxon>Agaricomycetidae</taxon>
        <taxon>Agaricales</taxon>
        <taxon>Marasmiineae</taxon>
        <taxon>Marasmiaceae</taxon>
        <taxon>Paramarasmius</taxon>
    </lineage>
</organism>
<dbReference type="InterPro" id="IPR052413">
    <property type="entry name" value="SUR7_domain"/>
</dbReference>
<protein>
    <submittedName>
        <fullName evidence="3">Uncharacterized protein</fullName>
    </submittedName>
</protein>
<name>A0AAW0E6W0_9AGAR</name>
<comment type="caution">
    <text evidence="3">The sequence shown here is derived from an EMBL/GenBank/DDBJ whole genome shotgun (WGS) entry which is preliminary data.</text>
</comment>
<dbReference type="GO" id="GO:0051285">
    <property type="term" value="C:cell cortex of cell tip"/>
    <property type="evidence" value="ECO:0007669"/>
    <property type="project" value="TreeGrafter"/>
</dbReference>
<dbReference type="InterPro" id="IPR009571">
    <property type="entry name" value="SUR7/Rim9-like_fungi"/>
</dbReference>
<evidence type="ECO:0000313" key="4">
    <source>
        <dbReference type="Proteomes" id="UP001383192"/>
    </source>
</evidence>
<keyword evidence="1" id="KW-1133">Transmembrane helix</keyword>
<feature type="signal peptide" evidence="2">
    <location>
        <begin position="1"/>
        <end position="31"/>
    </location>
</feature>
<dbReference type="EMBL" id="JAYKXP010000005">
    <property type="protein sequence ID" value="KAK7058362.1"/>
    <property type="molecule type" value="Genomic_DNA"/>
</dbReference>
<keyword evidence="4" id="KW-1185">Reference proteome</keyword>
<dbReference type="GO" id="GO:0031505">
    <property type="term" value="P:fungal-type cell wall organization"/>
    <property type="evidence" value="ECO:0007669"/>
    <property type="project" value="TreeGrafter"/>
</dbReference>
<gene>
    <name evidence="3" type="ORF">VNI00_001996</name>
</gene>
<feature type="transmembrane region" description="Helical" evidence="1">
    <location>
        <begin position="176"/>
        <end position="200"/>
    </location>
</feature>
<keyword evidence="1" id="KW-0812">Transmembrane</keyword>
<evidence type="ECO:0000256" key="1">
    <source>
        <dbReference type="SAM" id="Phobius"/>
    </source>
</evidence>
<feature type="transmembrane region" description="Helical" evidence="1">
    <location>
        <begin position="149"/>
        <end position="169"/>
    </location>
</feature>
<feature type="transmembrane region" description="Helical" evidence="1">
    <location>
        <begin position="230"/>
        <end position="250"/>
    </location>
</feature>
<evidence type="ECO:0000313" key="3">
    <source>
        <dbReference type="EMBL" id="KAK7058362.1"/>
    </source>
</evidence>
<dbReference type="AlphaFoldDB" id="A0AAW0E6W0"/>
<accession>A0AAW0E6W0</accession>
<proteinExistence type="predicted"/>
<dbReference type="Pfam" id="PF06687">
    <property type="entry name" value="SUR7"/>
    <property type="match status" value="1"/>
</dbReference>
<dbReference type="Gene3D" id="1.20.140.150">
    <property type="match status" value="1"/>
</dbReference>
<dbReference type="GO" id="GO:0005886">
    <property type="term" value="C:plasma membrane"/>
    <property type="evidence" value="ECO:0007669"/>
    <property type="project" value="InterPro"/>
</dbReference>
<reference evidence="3 4" key="1">
    <citation type="submission" date="2024-01" db="EMBL/GenBank/DDBJ databases">
        <title>A draft genome for a cacao thread blight-causing isolate of Paramarasmius palmivorus.</title>
        <authorList>
            <person name="Baruah I.K."/>
            <person name="Bukari Y."/>
            <person name="Amoako-Attah I."/>
            <person name="Meinhardt L.W."/>
            <person name="Bailey B.A."/>
            <person name="Cohen S.P."/>
        </authorList>
    </citation>
    <scope>NUCLEOTIDE SEQUENCE [LARGE SCALE GENOMIC DNA]</scope>
    <source>
        <strain evidence="3 4">GH-12</strain>
    </source>
</reference>